<organism evidence="2 3">
    <name type="scientific">Sporormia fimetaria CBS 119925</name>
    <dbReference type="NCBI Taxonomy" id="1340428"/>
    <lineage>
        <taxon>Eukaryota</taxon>
        <taxon>Fungi</taxon>
        <taxon>Dikarya</taxon>
        <taxon>Ascomycota</taxon>
        <taxon>Pezizomycotina</taxon>
        <taxon>Dothideomycetes</taxon>
        <taxon>Pleosporomycetidae</taxon>
        <taxon>Pleosporales</taxon>
        <taxon>Sporormiaceae</taxon>
        <taxon>Sporormia</taxon>
    </lineage>
</organism>
<dbReference type="Proteomes" id="UP000799440">
    <property type="component" value="Unassembled WGS sequence"/>
</dbReference>
<evidence type="ECO:0000313" key="3">
    <source>
        <dbReference type="Proteomes" id="UP000799440"/>
    </source>
</evidence>
<evidence type="ECO:0000313" key="2">
    <source>
        <dbReference type="EMBL" id="KAF2745274.1"/>
    </source>
</evidence>
<feature type="compositionally biased region" description="Low complexity" evidence="1">
    <location>
        <begin position="191"/>
        <end position="205"/>
    </location>
</feature>
<feature type="compositionally biased region" description="Polar residues" evidence="1">
    <location>
        <begin position="111"/>
        <end position="121"/>
    </location>
</feature>
<dbReference type="OrthoDB" id="21418at2759"/>
<dbReference type="PANTHER" id="PTHR38645:SF1">
    <property type="entry name" value="YALI0F12243P"/>
    <property type="match status" value="1"/>
</dbReference>
<proteinExistence type="predicted"/>
<protein>
    <submittedName>
        <fullName evidence="2">Uncharacterized protein</fullName>
    </submittedName>
</protein>
<accession>A0A6A6V6C8</accession>
<dbReference type="EMBL" id="MU006583">
    <property type="protein sequence ID" value="KAF2745274.1"/>
    <property type="molecule type" value="Genomic_DNA"/>
</dbReference>
<dbReference type="PANTHER" id="PTHR38645">
    <property type="entry name" value="CHROMOSOME 9, WHOLE GENOME SHOTGUN SEQUENCE"/>
    <property type="match status" value="1"/>
</dbReference>
<name>A0A6A6V6C8_9PLEO</name>
<keyword evidence="3" id="KW-1185">Reference proteome</keyword>
<dbReference type="AlphaFoldDB" id="A0A6A6V6C8"/>
<feature type="region of interest" description="Disordered" evidence="1">
    <location>
        <begin position="1"/>
        <end position="23"/>
    </location>
</feature>
<feature type="region of interest" description="Disordered" evidence="1">
    <location>
        <begin position="87"/>
        <end position="225"/>
    </location>
</feature>
<sequence>MDSMRSLNKSLPKARKSKSSPKLDTLQAFRAAALTVTNLYKSASAEAEKARCEGYQDALTELSNFLDRHYTDANDATVRRLRQWVSERQDGAPAHSSDSDDDVVDDIRATRSPSPSLENTTSADPAPASEAASSDPAVQPETGQQQPQPEDSTQVDIGPLPQQNFFRFTAGHPFPAHDSENSLSVDPPMPARRTVAASRRSGVRSSRTHQRNSAANVSLFSLGGGAGQKRKLVPDFFQLDGFNERRDGPGSGKRGRTS</sequence>
<reference evidence="2" key="1">
    <citation type="journal article" date="2020" name="Stud. Mycol.">
        <title>101 Dothideomycetes genomes: a test case for predicting lifestyles and emergence of pathogens.</title>
        <authorList>
            <person name="Haridas S."/>
            <person name="Albert R."/>
            <person name="Binder M."/>
            <person name="Bloem J."/>
            <person name="Labutti K."/>
            <person name="Salamov A."/>
            <person name="Andreopoulos B."/>
            <person name="Baker S."/>
            <person name="Barry K."/>
            <person name="Bills G."/>
            <person name="Bluhm B."/>
            <person name="Cannon C."/>
            <person name="Castanera R."/>
            <person name="Culley D."/>
            <person name="Daum C."/>
            <person name="Ezra D."/>
            <person name="Gonzalez J."/>
            <person name="Henrissat B."/>
            <person name="Kuo A."/>
            <person name="Liang C."/>
            <person name="Lipzen A."/>
            <person name="Lutzoni F."/>
            <person name="Magnuson J."/>
            <person name="Mondo S."/>
            <person name="Nolan M."/>
            <person name="Ohm R."/>
            <person name="Pangilinan J."/>
            <person name="Park H.-J."/>
            <person name="Ramirez L."/>
            <person name="Alfaro M."/>
            <person name="Sun H."/>
            <person name="Tritt A."/>
            <person name="Yoshinaga Y."/>
            <person name="Zwiers L.-H."/>
            <person name="Turgeon B."/>
            <person name="Goodwin S."/>
            <person name="Spatafora J."/>
            <person name="Crous P."/>
            <person name="Grigoriev I."/>
        </authorList>
    </citation>
    <scope>NUCLEOTIDE SEQUENCE</scope>
    <source>
        <strain evidence="2">CBS 119925</strain>
    </source>
</reference>
<feature type="compositionally biased region" description="Polar residues" evidence="1">
    <location>
        <begin position="151"/>
        <end position="166"/>
    </location>
</feature>
<feature type="compositionally biased region" description="Low complexity" evidence="1">
    <location>
        <begin position="122"/>
        <end position="150"/>
    </location>
</feature>
<evidence type="ECO:0000256" key="1">
    <source>
        <dbReference type="SAM" id="MobiDB-lite"/>
    </source>
</evidence>
<feature type="region of interest" description="Disordered" evidence="1">
    <location>
        <begin position="239"/>
        <end position="258"/>
    </location>
</feature>
<gene>
    <name evidence="2" type="ORF">M011DRAFT_406811</name>
</gene>